<evidence type="ECO:0000256" key="7">
    <source>
        <dbReference type="ARBA" id="ARBA00023180"/>
    </source>
</evidence>
<evidence type="ECO:0000256" key="2">
    <source>
        <dbReference type="ARBA" id="ARBA00022525"/>
    </source>
</evidence>
<keyword evidence="3" id="KW-0245">EGF-like domain</keyword>
<keyword evidence="2" id="KW-0964">Secreted</keyword>
<dbReference type="AlphaFoldDB" id="A0A9D3X9Z6"/>
<feature type="transmembrane region" description="Helical" evidence="11">
    <location>
        <begin position="63"/>
        <end position="85"/>
    </location>
</feature>
<feature type="non-terminal residue" evidence="13">
    <location>
        <position position="542"/>
    </location>
</feature>
<evidence type="ECO:0000256" key="6">
    <source>
        <dbReference type="ARBA" id="ARBA00023157"/>
    </source>
</evidence>
<keyword evidence="11" id="KW-1133">Transmembrane helix</keyword>
<dbReference type="InterPro" id="IPR036465">
    <property type="entry name" value="vWFA_dom_sf"/>
</dbReference>
<keyword evidence="5" id="KW-0677">Repeat</keyword>
<comment type="subcellular location">
    <subcellularLocation>
        <location evidence="1">Secreted</location>
    </subcellularLocation>
</comment>
<keyword evidence="11" id="KW-0812">Transmembrane</keyword>
<evidence type="ECO:0000256" key="5">
    <source>
        <dbReference type="ARBA" id="ARBA00022737"/>
    </source>
</evidence>
<dbReference type="PANTHER" id="PTHR24020:SF16">
    <property type="entry name" value="CARTILAGE MATRIX PROTEIN"/>
    <property type="match status" value="1"/>
</dbReference>
<dbReference type="SUPFAM" id="SSF53300">
    <property type="entry name" value="vWA-like"/>
    <property type="match status" value="2"/>
</dbReference>
<dbReference type="Proteomes" id="UP000827986">
    <property type="component" value="Unassembled WGS sequence"/>
</dbReference>
<gene>
    <name evidence="13" type="ORF">KIL84_021634</name>
</gene>
<dbReference type="Pfam" id="PF03821">
    <property type="entry name" value="Mtp"/>
    <property type="match status" value="1"/>
</dbReference>
<feature type="transmembrane region" description="Helical" evidence="11">
    <location>
        <begin position="158"/>
        <end position="177"/>
    </location>
</feature>
<feature type="transmembrane region" description="Helical" evidence="11">
    <location>
        <begin position="27"/>
        <end position="51"/>
    </location>
</feature>
<evidence type="ECO:0000313" key="14">
    <source>
        <dbReference type="Proteomes" id="UP000827986"/>
    </source>
</evidence>
<dbReference type="InterPro" id="IPR004687">
    <property type="entry name" value="LAPTM4/5"/>
</dbReference>
<dbReference type="FunFam" id="3.40.50.410:FF:000004">
    <property type="entry name" value="collagen alpha-6(VI) chain"/>
    <property type="match status" value="1"/>
</dbReference>
<keyword evidence="7" id="KW-0325">Glycoprotein</keyword>
<evidence type="ECO:0000256" key="8">
    <source>
        <dbReference type="ARBA" id="ARBA00093320"/>
    </source>
</evidence>
<keyword evidence="6" id="KW-1015">Disulfide bond</keyword>
<evidence type="ECO:0000313" key="13">
    <source>
        <dbReference type="EMBL" id="KAH1175220.1"/>
    </source>
</evidence>
<dbReference type="InterPro" id="IPR050525">
    <property type="entry name" value="ECM_Assembly_Org"/>
</dbReference>
<feature type="domain" description="VWFA" evidence="12">
    <location>
        <begin position="226"/>
        <end position="401"/>
    </location>
</feature>
<evidence type="ECO:0000256" key="4">
    <source>
        <dbReference type="ARBA" id="ARBA00022729"/>
    </source>
</evidence>
<accession>A0A9D3X9Z6</accession>
<dbReference type="GO" id="GO:0016020">
    <property type="term" value="C:membrane"/>
    <property type="evidence" value="ECO:0007669"/>
    <property type="project" value="InterPro"/>
</dbReference>
<sequence>MSVLLLIEYSMEVATGKGYCKVLDKDYYVIADITTSFLLIFMLFIISFYLLYGVMKNRERHLIPFLALQIMDFLLTLFTVFSSYIQVPEMLSFASISHVKAHTRVPFLAVQLLDFCLSILTLCSSYMEAPAYLNFHSANQESFLPSQEKLSSEEYAKVMITFTITFIAVLLLKAYMFKCVLRCYKYIKASKSEEVKVLPEFAEKDHGIYGAPPQPRGALCRTRPTDLVFIIDSSRSVRPHEFEQVKVFLSQVTESLDVGPNATRVGVINYASTVKNEFSLKTHWTKASLLQAVRKIKPLSTGTMTGLAIQFAINRAFSDSEGARVRSPEINKVAIIVTDGRPQDGVKDVSARARSLGIELFAIGVGRVDKNTLRQMASEPLDEHVDYVESYSVIEKLATKFQEAFCACSGGSATDLVFLIDGSKSVRPENFELVKKFINQIVDSLDVSDKNARVGLVQYSSSVRQEFPLGRYNNKKDIKAAVKRMSYMEKGTMTGLALRHLTEKSFDPSSGARPGVPKVGIVFTDGRSQDYISDAAKKAKDS</sequence>
<dbReference type="InterPro" id="IPR018396">
    <property type="entry name" value="LAPTM_4A/5"/>
</dbReference>
<dbReference type="EMBL" id="JAHDVG010000478">
    <property type="protein sequence ID" value="KAH1175220.1"/>
    <property type="molecule type" value="Genomic_DNA"/>
</dbReference>
<keyword evidence="11" id="KW-0472">Membrane</keyword>
<dbReference type="GO" id="GO:0031012">
    <property type="term" value="C:extracellular matrix"/>
    <property type="evidence" value="ECO:0007669"/>
    <property type="project" value="UniProtKB-ARBA"/>
</dbReference>
<dbReference type="PANTHER" id="PTHR24020">
    <property type="entry name" value="COLLAGEN ALPHA"/>
    <property type="match status" value="1"/>
</dbReference>
<evidence type="ECO:0000256" key="9">
    <source>
        <dbReference type="ARBA" id="ARBA00093641"/>
    </source>
</evidence>
<evidence type="ECO:0000256" key="3">
    <source>
        <dbReference type="ARBA" id="ARBA00022536"/>
    </source>
</evidence>
<dbReference type="InterPro" id="IPR002035">
    <property type="entry name" value="VWF_A"/>
</dbReference>
<evidence type="ECO:0000259" key="12">
    <source>
        <dbReference type="PROSITE" id="PS50234"/>
    </source>
</evidence>
<organism evidence="13 14">
    <name type="scientific">Mauremys mutica</name>
    <name type="common">yellowpond turtle</name>
    <dbReference type="NCBI Taxonomy" id="74926"/>
    <lineage>
        <taxon>Eukaryota</taxon>
        <taxon>Metazoa</taxon>
        <taxon>Chordata</taxon>
        <taxon>Craniata</taxon>
        <taxon>Vertebrata</taxon>
        <taxon>Euteleostomi</taxon>
        <taxon>Archelosauria</taxon>
        <taxon>Testudinata</taxon>
        <taxon>Testudines</taxon>
        <taxon>Cryptodira</taxon>
        <taxon>Durocryptodira</taxon>
        <taxon>Testudinoidea</taxon>
        <taxon>Geoemydidae</taxon>
        <taxon>Geoemydinae</taxon>
        <taxon>Mauremys</taxon>
    </lineage>
</organism>
<feature type="domain" description="VWFA" evidence="12">
    <location>
        <begin position="415"/>
        <end position="542"/>
    </location>
</feature>
<dbReference type="PRINTS" id="PR00453">
    <property type="entry name" value="VWFADOMAIN"/>
</dbReference>
<evidence type="ECO:0000256" key="10">
    <source>
        <dbReference type="ARBA" id="ARBA00093674"/>
    </source>
</evidence>
<dbReference type="FunFam" id="3.40.50.410:FF:000018">
    <property type="entry name" value="Matrilin 1"/>
    <property type="match status" value="1"/>
</dbReference>
<dbReference type="SMART" id="SM00327">
    <property type="entry name" value="VWA"/>
    <property type="match status" value="2"/>
</dbReference>
<dbReference type="Gene3D" id="3.40.50.410">
    <property type="entry name" value="von Willebrand factor, type A domain"/>
    <property type="match status" value="2"/>
</dbReference>
<keyword evidence="4" id="KW-0732">Signal</keyword>
<comment type="function">
    <text evidence="8">A major component of the extracellular matrix of non-articular cartilage. Binds to type 2 collagens and forms long concatenated protein networks as part of the extracellular matrix. Required for the network-like organization and bundling of collagen fibrils surrounding chondrocytes in the zones of maturation and hypertrophy. Required for mechanotransduction and adaption to mechanical loading in cartilage chondrocytes, resulting in an increase in expression of the extracellular matrix components ACAN and COL2A1. Acts as a moderator of angiogenesis in response to injury.</text>
</comment>
<dbReference type="Pfam" id="PF00092">
    <property type="entry name" value="VWA"/>
    <property type="match status" value="2"/>
</dbReference>
<dbReference type="NCBIfam" id="TIGR00799">
    <property type="entry name" value="mtp"/>
    <property type="match status" value="1"/>
</dbReference>
<evidence type="ECO:0000256" key="11">
    <source>
        <dbReference type="SAM" id="Phobius"/>
    </source>
</evidence>
<comment type="caution">
    <text evidence="13">The sequence shown here is derived from an EMBL/GenBank/DDBJ whole genome shotgun (WGS) entry which is preliminary data.</text>
</comment>
<name>A0A9D3X9Z6_9SAUR</name>
<reference evidence="13" key="1">
    <citation type="submission" date="2021-09" db="EMBL/GenBank/DDBJ databases">
        <title>The genome of Mauremys mutica provides insights into the evolution of semi-aquatic lifestyle.</title>
        <authorList>
            <person name="Gong S."/>
            <person name="Gao Y."/>
        </authorList>
    </citation>
    <scope>NUCLEOTIDE SEQUENCE</scope>
    <source>
        <strain evidence="13">MM-2020</strain>
        <tissue evidence="13">Muscle</tissue>
    </source>
</reference>
<keyword evidence="14" id="KW-1185">Reference proteome</keyword>
<proteinExistence type="predicted"/>
<dbReference type="GO" id="GO:0005576">
    <property type="term" value="C:extracellular region"/>
    <property type="evidence" value="ECO:0007669"/>
    <property type="project" value="UniProtKB-SubCell"/>
</dbReference>
<dbReference type="PROSITE" id="PS50234">
    <property type="entry name" value="VWFA"/>
    <property type="match status" value="2"/>
</dbReference>
<evidence type="ECO:0000256" key="1">
    <source>
        <dbReference type="ARBA" id="ARBA00004613"/>
    </source>
</evidence>
<protein>
    <recommendedName>
        <fullName evidence="9">Matrilin-1</fullName>
    </recommendedName>
    <alternativeName>
        <fullName evidence="10">Cartilage matrix protein</fullName>
    </alternativeName>
</protein>